<keyword evidence="4" id="KW-0812">Transmembrane</keyword>
<dbReference type="InterPro" id="IPR002938">
    <property type="entry name" value="FAD-bd"/>
</dbReference>
<reference evidence="6" key="1">
    <citation type="submission" date="2022-08" db="EMBL/GenBank/DDBJ databases">
        <authorList>
            <person name="Tistechok S."/>
            <person name="Samborskyy M."/>
            <person name="Roman I."/>
        </authorList>
    </citation>
    <scope>NUCLEOTIDE SEQUENCE</scope>
    <source>
        <strain evidence="6">DSM 103496</strain>
    </source>
</reference>
<dbReference type="Pfam" id="PF21274">
    <property type="entry name" value="Rng_hyd_C"/>
    <property type="match status" value="1"/>
</dbReference>
<evidence type="ECO:0000313" key="6">
    <source>
        <dbReference type="EMBL" id="MCS7478595.1"/>
    </source>
</evidence>
<dbReference type="Proteomes" id="UP001141259">
    <property type="component" value="Unassembled WGS sequence"/>
</dbReference>
<sequence length="516" mass="55157">MSGETAPVLVVGGGLVGLSAALFLAARGVRPLLVERRPASSPHPRAIGYTARTVELLRSVGLESAIPTGGASTAVRRARVESLAGTWFEEQPWSPPSAAPEVEHSPCGPAGIAQDRLEPLLRDRAVALGADVRLSTELVSFEQDDAGVSAVLRAADGGEYEVRAEHLVAADGHRSPVREALGVHRTGRGHLATVRSVLFRAPLEEYLRGGVGQFAIDQPGLSAFLTTYGDGRWVLMFEDDVDRDEKTLRDLVARAIGRSDVAVELITTGRWELAAAVADTYSVGRAHLAGDAAHTLPPNRGGYGANVGIEDAHNLAWKLAAVLAGESTPGLLDTYDAERRPVAELCHRQLFARPERYNPEPTRDVPLIDDRAMVFGQLYRSAAVLDAGPDLPPALRPEQWAGQPGTRAPHLWLSRDGARPSTLDLFGRGWVLLSDNDDWADAAKAASPALDHRRVDVDGFRTAFGLHDGGATLVRPDGYIAWRSPDLPADPANALTSALRQVSFATARPSVSLPGR</sequence>
<dbReference type="InterPro" id="IPR050641">
    <property type="entry name" value="RIFMO-like"/>
</dbReference>
<evidence type="ECO:0000256" key="1">
    <source>
        <dbReference type="ARBA" id="ARBA00001974"/>
    </source>
</evidence>
<dbReference type="Gene3D" id="3.50.50.60">
    <property type="entry name" value="FAD/NAD(P)-binding domain"/>
    <property type="match status" value="1"/>
</dbReference>
<dbReference type="EMBL" id="JANYMP010000007">
    <property type="protein sequence ID" value="MCS7478595.1"/>
    <property type="molecule type" value="Genomic_DNA"/>
</dbReference>
<dbReference type="PANTHER" id="PTHR43004">
    <property type="entry name" value="TRK SYSTEM POTASSIUM UPTAKE PROTEIN"/>
    <property type="match status" value="1"/>
</dbReference>
<feature type="domain" description="FAD-binding" evidence="5">
    <location>
        <begin position="6"/>
        <end position="345"/>
    </location>
</feature>
<protein>
    <submittedName>
        <fullName evidence="6">FAD-dependent monooxygenase</fullName>
    </submittedName>
</protein>
<dbReference type="SUPFAM" id="SSF51905">
    <property type="entry name" value="FAD/NAD(P)-binding domain"/>
    <property type="match status" value="1"/>
</dbReference>
<keyword evidence="4" id="KW-0472">Membrane</keyword>
<dbReference type="InterPro" id="IPR036188">
    <property type="entry name" value="FAD/NAD-bd_sf"/>
</dbReference>
<evidence type="ECO:0000256" key="4">
    <source>
        <dbReference type="SAM" id="Phobius"/>
    </source>
</evidence>
<keyword evidence="3" id="KW-0274">FAD</keyword>
<keyword evidence="7" id="KW-1185">Reference proteome</keyword>
<keyword evidence="6" id="KW-0503">Monooxygenase</keyword>
<evidence type="ECO:0000313" key="7">
    <source>
        <dbReference type="Proteomes" id="UP001141259"/>
    </source>
</evidence>
<proteinExistence type="predicted"/>
<organism evidence="6 7">
    <name type="scientific">Umezawaea endophytica</name>
    <dbReference type="NCBI Taxonomy" id="1654476"/>
    <lineage>
        <taxon>Bacteria</taxon>
        <taxon>Bacillati</taxon>
        <taxon>Actinomycetota</taxon>
        <taxon>Actinomycetes</taxon>
        <taxon>Pseudonocardiales</taxon>
        <taxon>Pseudonocardiaceae</taxon>
        <taxon>Umezawaea</taxon>
    </lineage>
</organism>
<dbReference type="RefSeq" id="WP_259624101.1">
    <property type="nucleotide sequence ID" value="NZ_JANYMP010000007.1"/>
</dbReference>
<evidence type="ECO:0000259" key="5">
    <source>
        <dbReference type="Pfam" id="PF01494"/>
    </source>
</evidence>
<feature type="transmembrane region" description="Helical" evidence="4">
    <location>
        <begin position="6"/>
        <end position="26"/>
    </location>
</feature>
<name>A0A9X2VL58_9PSEU</name>
<dbReference type="PRINTS" id="PR00420">
    <property type="entry name" value="RNGMNOXGNASE"/>
</dbReference>
<dbReference type="Pfam" id="PF01494">
    <property type="entry name" value="FAD_binding_3"/>
    <property type="match status" value="1"/>
</dbReference>
<dbReference type="Gene3D" id="3.30.9.10">
    <property type="entry name" value="D-Amino Acid Oxidase, subunit A, domain 2"/>
    <property type="match status" value="1"/>
</dbReference>
<comment type="cofactor">
    <cofactor evidence="1">
        <name>FAD</name>
        <dbReference type="ChEBI" id="CHEBI:57692"/>
    </cofactor>
</comment>
<dbReference type="PANTHER" id="PTHR43004:SF19">
    <property type="entry name" value="BINDING MONOOXYGENASE, PUTATIVE (JCVI)-RELATED"/>
    <property type="match status" value="1"/>
</dbReference>
<evidence type="ECO:0000256" key="2">
    <source>
        <dbReference type="ARBA" id="ARBA00022630"/>
    </source>
</evidence>
<dbReference type="Gene3D" id="3.40.30.120">
    <property type="match status" value="1"/>
</dbReference>
<comment type="caution">
    <text evidence="6">The sequence shown here is derived from an EMBL/GenBank/DDBJ whole genome shotgun (WGS) entry which is preliminary data.</text>
</comment>
<keyword evidence="4" id="KW-1133">Transmembrane helix</keyword>
<keyword evidence="6" id="KW-0560">Oxidoreductase</keyword>
<gene>
    <name evidence="6" type="ORF">NZH93_17175</name>
</gene>
<dbReference type="GO" id="GO:0016709">
    <property type="term" value="F:oxidoreductase activity, acting on paired donors, with incorporation or reduction of molecular oxygen, NAD(P)H as one donor, and incorporation of one atom of oxygen"/>
    <property type="evidence" value="ECO:0007669"/>
    <property type="project" value="UniProtKB-ARBA"/>
</dbReference>
<keyword evidence="2" id="KW-0285">Flavoprotein</keyword>
<accession>A0A9X2VL58</accession>
<dbReference type="GO" id="GO:0071949">
    <property type="term" value="F:FAD binding"/>
    <property type="evidence" value="ECO:0007669"/>
    <property type="project" value="InterPro"/>
</dbReference>
<evidence type="ECO:0000256" key="3">
    <source>
        <dbReference type="ARBA" id="ARBA00022827"/>
    </source>
</evidence>
<dbReference type="AlphaFoldDB" id="A0A9X2VL58"/>